<dbReference type="EMBL" id="BAABIA010000008">
    <property type="protein sequence ID" value="GAA5145322.1"/>
    <property type="molecule type" value="Genomic_DNA"/>
</dbReference>
<dbReference type="Pfam" id="PF01479">
    <property type="entry name" value="S4"/>
    <property type="match status" value="1"/>
</dbReference>
<evidence type="ECO:0000313" key="6">
    <source>
        <dbReference type="EMBL" id="GAA5145322.1"/>
    </source>
</evidence>
<keyword evidence="7" id="KW-1185">Reference proteome</keyword>
<evidence type="ECO:0000313" key="7">
    <source>
        <dbReference type="Proteomes" id="UP001499852"/>
    </source>
</evidence>
<dbReference type="SMART" id="SM00363">
    <property type="entry name" value="S4"/>
    <property type="match status" value="1"/>
</dbReference>
<dbReference type="InterPro" id="IPR036986">
    <property type="entry name" value="S4_RNA-bd_sf"/>
</dbReference>
<proteinExistence type="inferred from homology"/>
<dbReference type="Pfam" id="PF00849">
    <property type="entry name" value="PseudoU_synth_2"/>
    <property type="match status" value="1"/>
</dbReference>
<comment type="similarity">
    <text evidence="1 4">Belongs to the pseudouridine synthase RsuA family.</text>
</comment>
<dbReference type="InterPro" id="IPR000748">
    <property type="entry name" value="PsdUridine_synth_RsuA/RluB/E/F"/>
</dbReference>
<sequence length="240" mass="26412">MTRTGLARALSKLGHCSRSQGFALIKAGQVTLNGRICRDPEQPVRLGQDVIQVAGDAVAAAARVYVMLNKPRGLVTTASDEEGRATVYECFQEAGLPHVSPVGRLDKASEGLLLFTNDNAWANGITDPETHVEKTYHVQVASLVDENLLQRLRVGVRVDGESLRLLRVSVLRQGEKNSWLDVTLDEGKNRHIRRVLEVHGLEVLRLVRVSVGSLVLGELGKGSWRHLLPVEVRALSRKPR</sequence>
<feature type="domain" description="RNA-binding S4" evidence="5">
    <location>
        <begin position="4"/>
        <end position="64"/>
    </location>
</feature>
<dbReference type="InterPro" id="IPR020094">
    <property type="entry name" value="TruA/RsuA/RluB/E/F_N"/>
</dbReference>
<organism evidence="6 7">
    <name type="scientific">Prosthecobacter algae</name>
    <dbReference type="NCBI Taxonomy" id="1144682"/>
    <lineage>
        <taxon>Bacteria</taxon>
        <taxon>Pseudomonadati</taxon>
        <taxon>Verrucomicrobiota</taxon>
        <taxon>Verrucomicrobiia</taxon>
        <taxon>Verrucomicrobiales</taxon>
        <taxon>Verrucomicrobiaceae</taxon>
        <taxon>Prosthecobacter</taxon>
    </lineage>
</organism>
<keyword evidence="3" id="KW-0694">RNA-binding</keyword>
<accession>A0ABP9PEJ6</accession>
<dbReference type="Gene3D" id="3.30.70.1560">
    <property type="entry name" value="Alpha-L RNA-binding motif"/>
    <property type="match status" value="1"/>
</dbReference>
<dbReference type="InterPro" id="IPR020103">
    <property type="entry name" value="PsdUridine_synth_cat_dom_sf"/>
</dbReference>
<dbReference type="InterPro" id="IPR006145">
    <property type="entry name" value="PsdUridine_synth_RsuA/RluA"/>
</dbReference>
<evidence type="ECO:0000256" key="3">
    <source>
        <dbReference type="PROSITE-ProRule" id="PRU00182"/>
    </source>
</evidence>
<dbReference type="EC" id="5.4.99.-" evidence="4"/>
<dbReference type="NCBIfam" id="TIGR00093">
    <property type="entry name" value="pseudouridine synthase"/>
    <property type="match status" value="1"/>
</dbReference>
<evidence type="ECO:0000256" key="4">
    <source>
        <dbReference type="RuleBase" id="RU003887"/>
    </source>
</evidence>
<dbReference type="CDD" id="cd00165">
    <property type="entry name" value="S4"/>
    <property type="match status" value="1"/>
</dbReference>
<dbReference type="PROSITE" id="PS01149">
    <property type="entry name" value="PSI_RSU"/>
    <property type="match status" value="1"/>
</dbReference>
<dbReference type="SUPFAM" id="SSF55120">
    <property type="entry name" value="Pseudouridine synthase"/>
    <property type="match status" value="1"/>
</dbReference>
<dbReference type="InterPro" id="IPR050343">
    <property type="entry name" value="RsuA_PseudoU_synthase"/>
</dbReference>
<dbReference type="PROSITE" id="PS50889">
    <property type="entry name" value="S4"/>
    <property type="match status" value="1"/>
</dbReference>
<gene>
    <name evidence="6" type="ORF">GCM10023213_36750</name>
</gene>
<name>A0ABP9PEJ6_9BACT</name>
<keyword evidence="2 4" id="KW-0413">Isomerase</keyword>
<dbReference type="InterPro" id="IPR042092">
    <property type="entry name" value="PsdUridine_s_RsuA/RluB/E/F_cat"/>
</dbReference>
<protein>
    <recommendedName>
        <fullName evidence="4">Pseudouridine synthase</fullName>
        <ecNumber evidence="4">5.4.99.-</ecNumber>
    </recommendedName>
</protein>
<dbReference type="InterPro" id="IPR002942">
    <property type="entry name" value="S4_RNA-bd"/>
</dbReference>
<dbReference type="Gene3D" id="3.30.70.580">
    <property type="entry name" value="Pseudouridine synthase I, catalytic domain, N-terminal subdomain"/>
    <property type="match status" value="1"/>
</dbReference>
<dbReference type="SUPFAM" id="SSF55174">
    <property type="entry name" value="Alpha-L RNA-binding motif"/>
    <property type="match status" value="1"/>
</dbReference>
<dbReference type="Proteomes" id="UP001499852">
    <property type="component" value="Unassembled WGS sequence"/>
</dbReference>
<evidence type="ECO:0000256" key="1">
    <source>
        <dbReference type="ARBA" id="ARBA00008348"/>
    </source>
</evidence>
<comment type="caution">
    <text evidence="6">The sequence shown here is derived from an EMBL/GenBank/DDBJ whole genome shotgun (WGS) entry which is preliminary data.</text>
</comment>
<dbReference type="InterPro" id="IPR018496">
    <property type="entry name" value="PsdUridine_synth_RsuA/RluB_CS"/>
</dbReference>
<dbReference type="PANTHER" id="PTHR47683:SF2">
    <property type="entry name" value="RNA-BINDING S4 DOMAIN-CONTAINING PROTEIN"/>
    <property type="match status" value="1"/>
</dbReference>
<dbReference type="CDD" id="cd02870">
    <property type="entry name" value="PseudoU_synth_RsuA_like"/>
    <property type="match status" value="1"/>
</dbReference>
<dbReference type="PANTHER" id="PTHR47683">
    <property type="entry name" value="PSEUDOURIDINE SYNTHASE FAMILY PROTEIN-RELATED"/>
    <property type="match status" value="1"/>
</dbReference>
<reference evidence="7" key="1">
    <citation type="journal article" date="2019" name="Int. J. Syst. Evol. Microbiol.">
        <title>The Global Catalogue of Microorganisms (GCM) 10K type strain sequencing project: providing services to taxonomists for standard genome sequencing and annotation.</title>
        <authorList>
            <consortium name="The Broad Institute Genomics Platform"/>
            <consortium name="The Broad Institute Genome Sequencing Center for Infectious Disease"/>
            <person name="Wu L."/>
            <person name="Ma J."/>
        </authorList>
    </citation>
    <scope>NUCLEOTIDE SEQUENCE [LARGE SCALE GENOMIC DNA]</scope>
    <source>
        <strain evidence="7">JCM 18053</strain>
    </source>
</reference>
<dbReference type="RefSeq" id="WP_345737858.1">
    <property type="nucleotide sequence ID" value="NZ_BAABIA010000008.1"/>
</dbReference>
<evidence type="ECO:0000256" key="2">
    <source>
        <dbReference type="ARBA" id="ARBA00023235"/>
    </source>
</evidence>
<dbReference type="Gene3D" id="3.10.290.10">
    <property type="entry name" value="RNA-binding S4 domain"/>
    <property type="match status" value="1"/>
</dbReference>
<evidence type="ECO:0000259" key="5">
    <source>
        <dbReference type="SMART" id="SM00363"/>
    </source>
</evidence>